<organism evidence="1 2">
    <name type="scientific">Trema orientale</name>
    <name type="common">Charcoal tree</name>
    <name type="synonym">Celtis orientalis</name>
    <dbReference type="NCBI Taxonomy" id="63057"/>
    <lineage>
        <taxon>Eukaryota</taxon>
        <taxon>Viridiplantae</taxon>
        <taxon>Streptophyta</taxon>
        <taxon>Embryophyta</taxon>
        <taxon>Tracheophyta</taxon>
        <taxon>Spermatophyta</taxon>
        <taxon>Magnoliopsida</taxon>
        <taxon>eudicotyledons</taxon>
        <taxon>Gunneridae</taxon>
        <taxon>Pentapetalae</taxon>
        <taxon>rosids</taxon>
        <taxon>fabids</taxon>
        <taxon>Rosales</taxon>
        <taxon>Cannabaceae</taxon>
        <taxon>Trema</taxon>
    </lineage>
</organism>
<comment type="caution">
    <text evidence="1">The sequence shown here is derived from an EMBL/GenBank/DDBJ whole genome shotgun (WGS) entry which is preliminary data.</text>
</comment>
<gene>
    <name evidence="1" type="ORF">TorRG33x02_261620</name>
</gene>
<reference evidence="2" key="1">
    <citation type="submission" date="2016-06" db="EMBL/GenBank/DDBJ databases">
        <title>Parallel loss of symbiosis genes in relatives of nitrogen-fixing non-legume Parasponia.</title>
        <authorList>
            <person name="Van Velzen R."/>
            <person name="Holmer R."/>
            <person name="Bu F."/>
            <person name="Rutten L."/>
            <person name="Van Zeijl A."/>
            <person name="Liu W."/>
            <person name="Santuari L."/>
            <person name="Cao Q."/>
            <person name="Sharma T."/>
            <person name="Shen D."/>
            <person name="Roswanjaya Y."/>
            <person name="Wardhani T."/>
            <person name="Kalhor M.S."/>
            <person name="Jansen J."/>
            <person name="Van den Hoogen J."/>
            <person name="Gungor B."/>
            <person name="Hartog M."/>
            <person name="Hontelez J."/>
            <person name="Verver J."/>
            <person name="Yang W.-C."/>
            <person name="Schijlen E."/>
            <person name="Repin R."/>
            <person name="Schilthuizen M."/>
            <person name="Schranz E."/>
            <person name="Heidstra R."/>
            <person name="Miyata K."/>
            <person name="Fedorova E."/>
            <person name="Kohlen W."/>
            <person name="Bisseling T."/>
            <person name="Smit S."/>
            <person name="Geurts R."/>
        </authorList>
    </citation>
    <scope>NUCLEOTIDE SEQUENCE [LARGE SCALE GENOMIC DNA]</scope>
    <source>
        <strain evidence="2">cv. RG33-2</strain>
    </source>
</reference>
<keyword evidence="2" id="KW-1185">Reference proteome</keyword>
<dbReference type="InParanoid" id="A0A2P5D5V8"/>
<protein>
    <submittedName>
        <fullName evidence="1">Uncharacterized protein</fullName>
    </submittedName>
</protein>
<dbReference type="EMBL" id="JXTC01000293">
    <property type="protein sequence ID" value="PON68682.1"/>
    <property type="molecule type" value="Genomic_DNA"/>
</dbReference>
<name>A0A2P5D5V8_TREOI</name>
<dbReference type="AlphaFoldDB" id="A0A2P5D5V8"/>
<sequence length="100" mass="10989">MQIEQTEVATAPRRTRSSLTLEALPSLSSLPSPSDDSPALSRLHMSCWSLLAFSHSVSETSDSIARMAATKSEELWWPIGLDVGGQMKRMIVYLIAPLPF</sequence>
<dbReference type="Proteomes" id="UP000237000">
    <property type="component" value="Unassembled WGS sequence"/>
</dbReference>
<evidence type="ECO:0000313" key="1">
    <source>
        <dbReference type="EMBL" id="PON68682.1"/>
    </source>
</evidence>
<proteinExistence type="predicted"/>
<accession>A0A2P5D5V8</accession>
<evidence type="ECO:0000313" key="2">
    <source>
        <dbReference type="Proteomes" id="UP000237000"/>
    </source>
</evidence>
<dbReference type="OrthoDB" id="10575582at2759"/>